<organism evidence="1 2">
    <name type="scientific">Mesorhizobium mediterraneum</name>
    <dbReference type="NCBI Taxonomy" id="43617"/>
    <lineage>
        <taxon>Bacteria</taxon>
        <taxon>Pseudomonadati</taxon>
        <taxon>Pseudomonadota</taxon>
        <taxon>Alphaproteobacteria</taxon>
        <taxon>Hyphomicrobiales</taxon>
        <taxon>Phyllobacteriaceae</taxon>
        <taxon>Mesorhizobium</taxon>
    </lineage>
</organism>
<dbReference type="AlphaFoldDB" id="A0AB36R4N4"/>
<dbReference type="InterPro" id="IPR021388">
    <property type="entry name" value="DUF3024"/>
</dbReference>
<evidence type="ECO:0000313" key="1">
    <source>
        <dbReference type="EMBL" id="PAP99672.1"/>
    </source>
</evidence>
<comment type="caution">
    <text evidence="1">The sequence shown here is derived from an EMBL/GenBank/DDBJ whole genome shotgun (WGS) entry which is preliminary data.</text>
</comment>
<proteinExistence type="predicted"/>
<reference evidence="2" key="1">
    <citation type="submission" date="2017-08" db="EMBL/GenBank/DDBJ databases">
        <title>Mesorhizobium wenxinae sp. nov., a novel rhizobial species isolated from root nodules of chickpea (Cicer arietinum L.).</title>
        <authorList>
            <person name="Zhang J."/>
        </authorList>
    </citation>
    <scope>NUCLEOTIDE SEQUENCE [LARGE SCALE GENOMIC DNA]</scope>
    <source>
        <strain evidence="2">USDA 3392</strain>
    </source>
</reference>
<dbReference type="Pfam" id="PF11225">
    <property type="entry name" value="DUF3024"/>
    <property type="match status" value="1"/>
</dbReference>
<keyword evidence="2" id="KW-1185">Reference proteome</keyword>
<evidence type="ECO:0000313" key="2">
    <source>
        <dbReference type="Proteomes" id="UP000216215"/>
    </source>
</evidence>
<accession>A0AB36R4N4</accession>
<dbReference type="Proteomes" id="UP000216215">
    <property type="component" value="Unassembled WGS sequence"/>
</dbReference>
<sequence>MAKRKQWVIAPRAGRLAVADEREKQAIVATCETFIRDVLKPRFLPEIRPTEWNYVIDIRGSWAAGRYRFIQRYRSGMEHNRGEEFDAAFARIDRVGPDQFDIYWMRHTGKWWRLYAGKTLIEALRILETDGILHPV</sequence>
<gene>
    <name evidence="1" type="ORF">CIT25_25265</name>
</gene>
<dbReference type="RefSeq" id="WP_095487541.1">
    <property type="nucleotide sequence ID" value="NZ_NPKI01000032.1"/>
</dbReference>
<name>A0AB36R4N4_9HYPH</name>
<dbReference type="EMBL" id="NPKI01000032">
    <property type="protein sequence ID" value="PAP99672.1"/>
    <property type="molecule type" value="Genomic_DNA"/>
</dbReference>
<protein>
    <submittedName>
        <fullName evidence="1">Uncharacterized protein</fullName>
    </submittedName>
</protein>